<keyword evidence="1" id="KW-0472">Membrane</keyword>
<reference evidence="2 3" key="1">
    <citation type="submission" date="2019-02" db="EMBL/GenBank/DDBJ databases">
        <title>Deep-cultivation of Planctomycetes and their phenomic and genomic characterization uncovers novel biology.</title>
        <authorList>
            <person name="Wiegand S."/>
            <person name="Jogler M."/>
            <person name="Boedeker C."/>
            <person name="Pinto D."/>
            <person name="Vollmers J."/>
            <person name="Rivas-Marin E."/>
            <person name="Kohn T."/>
            <person name="Peeters S.H."/>
            <person name="Heuer A."/>
            <person name="Rast P."/>
            <person name="Oberbeckmann S."/>
            <person name="Bunk B."/>
            <person name="Jeske O."/>
            <person name="Meyerdierks A."/>
            <person name="Storesund J.E."/>
            <person name="Kallscheuer N."/>
            <person name="Luecker S."/>
            <person name="Lage O.M."/>
            <person name="Pohl T."/>
            <person name="Merkel B.J."/>
            <person name="Hornburger P."/>
            <person name="Mueller R.-W."/>
            <person name="Bruemmer F."/>
            <person name="Labrenz M."/>
            <person name="Spormann A.M."/>
            <person name="Op den Camp H."/>
            <person name="Overmann J."/>
            <person name="Amann R."/>
            <person name="Jetten M.S.M."/>
            <person name="Mascher T."/>
            <person name="Medema M.H."/>
            <person name="Devos D.P."/>
            <person name="Kaster A.-K."/>
            <person name="Ovreas L."/>
            <person name="Rohde M."/>
            <person name="Galperin M.Y."/>
            <person name="Jogler C."/>
        </authorList>
    </citation>
    <scope>NUCLEOTIDE SEQUENCE [LARGE SCALE GENOMIC DNA]</scope>
    <source>
        <strain evidence="2 3">Pla85_3_4</strain>
    </source>
</reference>
<sequence>MSLVCLVQARLANPPPVNPPPVNPPYVTQEFWSSLLFYGSIGTLQVVAGGYWQQRAFLHAQLLNAFLAQLLNAFLALLLNATGRCIFCVPGIFKADISAA</sequence>
<dbReference type="AlphaFoldDB" id="A0A518DV66"/>
<dbReference type="EMBL" id="CP036433">
    <property type="protein sequence ID" value="QDU95729.1"/>
    <property type="molecule type" value="Genomic_DNA"/>
</dbReference>
<name>A0A518DV66_9BACT</name>
<proteinExistence type="predicted"/>
<keyword evidence="1" id="KW-0812">Transmembrane</keyword>
<dbReference type="RefSeq" id="WP_145054432.1">
    <property type="nucleotide sequence ID" value="NZ_CP036433.1"/>
</dbReference>
<keyword evidence="3" id="KW-1185">Reference proteome</keyword>
<dbReference type="Proteomes" id="UP000317648">
    <property type="component" value="Chromosome"/>
</dbReference>
<protein>
    <submittedName>
        <fullName evidence="2">Uncharacterized protein</fullName>
    </submittedName>
</protein>
<gene>
    <name evidence="2" type="ORF">Pla8534_35460</name>
</gene>
<feature type="transmembrane region" description="Helical" evidence="1">
    <location>
        <begin position="62"/>
        <end position="81"/>
    </location>
</feature>
<organism evidence="2 3">
    <name type="scientific">Lignipirellula cremea</name>
    <dbReference type="NCBI Taxonomy" id="2528010"/>
    <lineage>
        <taxon>Bacteria</taxon>
        <taxon>Pseudomonadati</taxon>
        <taxon>Planctomycetota</taxon>
        <taxon>Planctomycetia</taxon>
        <taxon>Pirellulales</taxon>
        <taxon>Pirellulaceae</taxon>
        <taxon>Lignipirellula</taxon>
    </lineage>
</organism>
<evidence type="ECO:0000313" key="3">
    <source>
        <dbReference type="Proteomes" id="UP000317648"/>
    </source>
</evidence>
<feature type="transmembrane region" description="Helical" evidence="1">
    <location>
        <begin position="31"/>
        <end position="50"/>
    </location>
</feature>
<evidence type="ECO:0000313" key="2">
    <source>
        <dbReference type="EMBL" id="QDU95729.1"/>
    </source>
</evidence>
<accession>A0A518DV66</accession>
<dbReference type="KEGG" id="lcre:Pla8534_35460"/>
<evidence type="ECO:0000256" key="1">
    <source>
        <dbReference type="SAM" id="Phobius"/>
    </source>
</evidence>
<keyword evidence="1" id="KW-1133">Transmembrane helix</keyword>